<organism evidence="14 15">
    <name type="scientific">Terrapene triunguis</name>
    <name type="common">Three-toed box turtle</name>
    <dbReference type="NCBI Taxonomy" id="2587831"/>
    <lineage>
        <taxon>Eukaryota</taxon>
        <taxon>Metazoa</taxon>
        <taxon>Chordata</taxon>
        <taxon>Craniata</taxon>
        <taxon>Vertebrata</taxon>
        <taxon>Euteleostomi</taxon>
        <taxon>Archelosauria</taxon>
        <taxon>Testudinata</taxon>
        <taxon>Testudines</taxon>
        <taxon>Cryptodira</taxon>
        <taxon>Durocryptodira</taxon>
        <taxon>Testudinoidea</taxon>
        <taxon>Emydidae</taxon>
        <taxon>Terrapene</taxon>
    </lineage>
</organism>
<feature type="transmembrane region" description="Helical" evidence="12">
    <location>
        <begin position="272"/>
        <end position="291"/>
    </location>
</feature>
<evidence type="ECO:0000256" key="9">
    <source>
        <dbReference type="ARBA" id="ARBA00023170"/>
    </source>
</evidence>
<sequence>MEGDNDSVVTEFILVGISGGPHVKFTLFGFLFAIYLLTLVGNTLLILLTRVDLRLHTPMYFFLSNLSFLDICYITINVPQLMVHCLSKRPSISLGRCLAQMYISRFLGITECLLLAVMAYDRWVAICKPLRYTLVMSNRVCLQLAAMSWSGSFLLCLSDFLAKQPRFCGPNVINHFACELQAMLKLACSDTRSNQIVMVSTGVLVLLVPFSFILVAYVHIIAAVLRIHSTQGRTKAFSTCASHITVVALFYGAAIFVYLRPQSKSSPDQDKYISLFYGAVTPVLNPLIYSLRNKDVKEAHEEGSEAQMGERN</sequence>
<keyword evidence="10 11" id="KW-0807">Transducer</keyword>
<keyword evidence="2 12" id="KW-1003">Cell membrane</keyword>
<reference evidence="14" key="1">
    <citation type="submission" date="2025-08" db="UniProtKB">
        <authorList>
            <consortium name="Ensembl"/>
        </authorList>
    </citation>
    <scope>IDENTIFICATION</scope>
</reference>
<protein>
    <recommendedName>
        <fullName evidence="12">Olfactory receptor</fullName>
    </recommendedName>
</protein>
<dbReference type="PRINTS" id="PR00237">
    <property type="entry name" value="GPCRRHODOPSN"/>
</dbReference>
<dbReference type="GO" id="GO:0005886">
    <property type="term" value="C:plasma membrane"/>
    <property type="evidence" value="ECO:0007669"/>
    <property type="project" value="UniProtKB-SubCell"/>
</dbReference>
<dbReference type="AlphaFoldDB" id="A0A674JK81"/>
<dbReference type="InterPro" id="IPR000276">
    <property type="entry name" value="GPCR_Rhodpsn"/>
</dbReference>
<evidence type="ECO:0000256" key="12">
    <source>
        <dbReference type="RuleBase" id="RU363047"/>
    </source>
</evidence>
<dbReference type="CDD" id="cd15431">
    <property type="entry name" value="7tmA_OR13H-like"/>
    <property type="match status" value="1"/>
</dbReference>
<dbReference type="Pfam" id="PF13853">
    <property type="entry name" value="7tm_4"/>
    <property type="match status" value="1"/>
</dbReference>
<dbReference type="PROSITE" id="PS00237">
    <property type="entry name" value="G_PROTEIN_RECEP_F1_1"/>
    <property type="match status" value="1"/>
</dbReference>
<evidence type="ECO:0000256" key="4">
    <source>
        <dbReference type="ARBA" id="ARBA00022692"/>
    </source>
</evidence>
<feature type="transmembrane region" description="Helical" evidence="12">
    <location>
        <begin position="102"/>
        <end position="120"/>
    </location>
</feature>
<feature type="domain" description="G-protein coupled receptors family 1 profile" evidence="13">
    <location>
        <begin position="41"/>
        <end position="289"/>
    </location>
</feature>
<dbReference type="PANTHER" id="PTHR26453">
    <property type="entry name" value="OLFACTORY RECEPTOR"/>
    <property type="match status" value="1"/>
</dbReference>
<name>A0A674JK81_9SAUR</name>
<feature type="transmembrane region" description="Helical" evidence="12">
    <location>
        <begin position="60"/>
        <end position="82"/>
    </location>
</feature>
<feature type="transmembrane region" description="Helical" evidence="12">
    <location>
        <begin position="203"/>
        <end position="225"/>
    </location>
</feature>
<keyword evidence="4 11" id="KW-0812">Transmembrane</keyword>
<dbReference type="PROSITE" id="PS50262">
    <property type="entry name" value="G_PROTEIN_RECEP_F1_2"/>
    <property type="match status" value="1"/>
</dbReference>
<feature type="transmembrane region" description="Helical" evidence="12">
    <location>
        <begin position="237"/>
        <end position="260"/>
    </location>
</feature>
<keyword evidence="7 11" id="KW-0297">G-protein coupled receptor</keyword>
<dbReference type="GO" id="GO:0004984">
    <property type="term" value="F:olfactory receptor activity"/>
    <property type="evidence" value="ECO:0007669"/>
    <property type="project" value="InterPro"/>
</dbReference>
<gene>
    <name evidence="14" type="primary">LOC113405274</name>
</gene>
<accession>A0A674JK81</accession>
<keyword evidence="6 12" id="KW-1133">Transmembrane helix</keyword>
<dbReference type="SUPFAM" id="SSF81321">
    <property type="entry name" value="Family A G protein-coupled receptor-like"/>
    <property type="match status" value="1"/>
</dbReference>
<evidence type="ECO:0000256" key="7">
    <source>
        <dbReference type="ARBA" id="ARBA00023040"/>
    </source>
</evidence>
<evidence type="ECO:0000256" key="8">
    <source>
        <dbReference type="ARBA" id="ARBA00023136"/>
    </source>
</evidence>
<dbReference type="InParanoid" id="A0A674JK81"/>
<feature type="transmembrane region" description="Helical" evidence="12">
    <location>
        <begin position="25"/>
        <end position="48"/>
    </location>
</feature>
<evidence type="ECO:0000256" key="10">
    <source>
        <dbReference type="ARBA" id="ARBA00023224"/>
    </source>
</evidence>
<evidence type="ECO:0000256" key="1">
    <source>
        <dbReference type="ARBA" id="ARBA00004651"/>
    </source>
</evidence>
<dbReference type="PRINTS" id="PR00245">
    <property type="entry name" value="OLFACTORYR"/>
</dbReference>
<dbReference type="FunFam" id="1.20.1070.10:FF:000005">
    <property type="entry name" value="Olfactory receptor"/>
    <property type="match status" value="1"/>
</dbReference>
<feature type="transmembrane region" description="Helical" evidence="12">
    <location>
        <begin position="140"/>
        <end position="162"/>
    </location>
</feature>
<keyword evidence="8 12" id="KW-0472">Membrane</keyword>
<keyword evidence="5 12" id="KW-0552">Olfaction</keyword>
<dbReference type="Gene3D" id="1.20.1070.10">
    <property type="entry name" value="Rhodopsin 7-helix transmembrane proteins"/>
    <property type="match status" value="1"/>
</dbReference>
<evidence type="ECO:0000256" key="3">
    <source>
        <dbReference type="ARBA" id="ARBA00022606"/>
    </source>
</evidence>
<dbReference type="Proteomes" id="UP000472274">
    <property type="component" value="Unplaced"/>
</dbReference>
<comment type="similarity">
    <text evidence="11">Belongs to the G-protein coupled receptor 1 family.</text>
</comment>
<comment type="subcellular location">
    <subcellularLocation>
        <location evidence="1 12">Cell membrane</location>
        <topology evidence="1 12">Multi-pass membrane protein</topology>
    </subcellularLocation>
</comment>
<proteinExistence type="inferred from homology"/>
<evidence type="ECO:0000256" key="11">
    <source>
        <dbReference type="RuleBase" id="RU000688"/>
    </source>
</evidence>
<evidence type="ECO:0000256" key="6">
    <source>
        <dbReference type="ARBA" id="ARBA00022989"/>
    </source>
</evidence>
<evidence type="ECO:0000256" key="2">
    <source>
        <dbReference type="ARBA" id="ARBA00022475"/>
    </source>
</evidence>
<dbReference type="GeneTree" id="ENSGT01140000282496"/>
<dbReference type="GO" id="GO:0004930">
    <property type="term" value="F:G protein-coupled receptor activity"/>
    <property type="evidence" value="ECO:0007669"/>
    <property type="project" value="UniProtKB-KW"/>
</dbReference>
<evidence type="ECO:0000313" key="15">
    <source>
        <dbReference type="Proteomes" id="UP000472274"/>
    </source>
</evidence>
<dbReference type="InterPro" id="IPR017452">
    <property type="entry name" value="GPCR_Rhodpsn_7TM"/>
</dbReference>
<evidence type="ECO:0000259" key="13">
    <source>
        <dbReference type="PROSITE" id="PS50262"/>
    </source>
</evidence>
<keyword evidence="3 12" id="KW-0716">Sensory transduction</keyword>
<dbReference type="Ensembl" id="ENSTMTT00000022997.1">
    <property type="protein sequence ID" value="ENSTMTP00000022206.1"/>
    <property type="gene ID" value="ENSTMTG00000016222.1"/>
</dbReference>
<reference evidence="14" key="2">
    <citation type="submission" date="2025-09" db="UniProtKB">
        <authorList>
            <consortium name="Ensembl"/>
        </authorList>
    </citation>
    <scope>IDENTIFICATION</scope>
</reference>
<dbReference type="InterPro" id="IPR000725">
    <property type="entry name" value="Olfact_rcpt"/>
</dbReference>
<evidence type="ECO:0000313" key="14">
    <source>
        <dbReference type="Ensembl" id="ENSTMTP00000022206.1"/>
    </source>
</evidence>
<keyword evidence="9 11" id="KW-0675">Receptor</keyword>
<evidence type="ECO:0000256" key="5">
    <source>
        <dbReference type="ARBA" id="ARBA00022725"/>
    </source>
</evidence>
<keyword evidence="15" id="KW-1185">Reference proteome</keyword>